<evidence type="ECO:0000313" key="2">
    <source>
        <dbReference type="EMBL" id="MBC2776037.1"/>
    </source>
</evidence>
<accession>A0A842HUE7</accession>
<dbReference type="Gene3D" id="3.40.50.10490">
    <property type="entry name" value="Glucose-6-phosphate isomerase like protein, domain 1"/>
    <property type="match status" value="1"/>
</dbReference>
<sequence length="224" mass="24439">MGHLVCPAVGLLGGYPLWDGPRFGQCPRSTGQRLGECGVEWTAWLNDYFERFAPAFAPDHHANLIAFKELAEGIRDSGNKMMLAGNGASASISSHGAVDFAKQAKVRSIDFNEPNFITAYANDYGYENWIARAIECHGDDGDAVVLISASGMSPNVVNAGKYARDRGLKLVTFTGKSPDNALRQLGDVNFWMDSQAYNVVEAVHMLWLTTVIDMIVGRAEYSVN</sequence>
<reference evidence="2 3" key="1">
    <citation type="submission" date="2020-08" db="EMBL/GenBank/DDBJ databases">
        <title>Draft genome sequence of Parasphingopyxis sp. GrpM-11.</title>
        <authorList>
            <person name="Oh J."/>
            <person name="Roh D.-H."/>
        </authorList>
    </citation>
    <scope>NUCLEOTIDE SEQUENCE [LARGE SCALE GENOMIC DNA]</scope>
    <source>
        <strain evidence="2 3">GrpM-11</strain>
    </source>
</reference>
<dbReference type="PANTHER" id="PTHR30390">
    <property type="entry name" value="SEDOHEPTULOSE 7-PHOSPHATE ISOMERASE / DNAA INITIATOR-ASSOCIATING FACTOR FOR REPLICATION INITIATION"/>
    <property type="match status" value="1"/>
</dbReference>
<feature type="domain" description="SIS" evidence="1">
    <location>
        <begin position="70"/>
        <end position="224"/>
    </location>
</feature>
<proteinExistence type="predicted"/>
<dbReference type="InterPro" id="IPR046348">
    <property type="entry name" value="SIS_dom_sf"/>
</dbReference>
<dbReference type="InterPro" id="IPR001347">
    <property type="entry name" value="SIS_dom"/>
</dbReference>
<dbReference type="GO" id="GO:1901135">
    <property type="term" value="P:carbohydrate derivative metabolic process"/>
    <property type="evidence" value="ECO:0007669"/>
    <property type="project" value="InterPro"/>
</dbReference>
<dbReference type="Proteomes" id="UP000564378">
    <property type="component" value="Unassembled WGS sequence"/>
</dbReference>
<dbReference type="InterPro" id="IPR050099">
    <property type="entry name" value="SIS_GmhA/DiaA_subfam"/>
</dbReference>
<keyword evidence="3" id="KW-1185">Reference proteome</keyword>
<dbReference type="InterPro" id="IPR035461">
    <property type="entry name" value="GmhA/DiaA"/>
</dbReference>
<gene>
    <name evidence="2" type="ORF">H6P80_00225</name>
</gene>
<evidence type="ECO:0000313" key="3">
    <source>
        <dbReference type="Proteomes" id="UP000564378"/>
    </source>
</evidence>
<dbReference type="SUPFAM" id="SSF53697">
    <property type="entry name" value="SIS domain"/>
    <property type="match status" value="1"/>
</dbReference>
<comment type="caution">
    <text evidence="2">The sequence shown here is derived from an EMBL/GenBank/DDBJ whole genome shotgun (WGS) entry which is preliminary data.</text>
</comment>
<organism evidence="2 3">
    <name type="scientific">Parasphingopyxis marina</name>
    <dbReference type="NCBI Taxonomy" id="2761622"/>
    <lineage>
        <taxon>Bacteria</taxon>
        <taxon>Pseudomonadati</taxon>
        <taxon>Pseudomonadota</taxon>
        <taxon>Alphaproteobacteria</taxon>
        <taxon>Sphingomonadales</taxon>
        <taxon>Sphingomonadaceae</taxon>
        <taxon>Parasphingopyxis</taxon>
    </lineage>
</organism>
<dbReference type="GO" id="GO:0097367">
    <property type="term" value="F:carbohydrate derivative binding"/>
    <property type="evidence" value="ECO:0007669"/>
    <property type="project" value="InterPro"/>
</dbReference>
<dbReference type="EMBL" id="JACJVJ010000001">
    <property type="protein sequence ID" value="MBC2776037.1"/>
    <property type="molecule type" value="Genomic_DNA"/>
</dbReference>
<dbReference type="Pfam" id="PF13580">
    <property type="entry name" value="SIS_2"/>
    <property type="match status" value="1"/>
</dbReference>
<dbReference type="AlphaFoldDB" id="A0A842HUE7"/>
<name>A0A842HUE7_9SPHN</name>
<dbReference type="PANTHER" id="PTHR30390:SF7">
    <property type="entry name" value="PHOSPHOHEPTOSE ISOMERASE"/>
    <property type="match status" value="1"/>
</dbReference>
<dbReference type="PROSITE" id="PS51464">
    <property type="entry name" value="SIS"/>
    <property type="match status" value="1"/>
</dbReference>
<dbReference type="CDD" id="cd05006">
    <property type="entry name" value="SIS_GmhA"/>
    <property type="match status" value="1"/>
</dbReference>
<protein>
    <submittedName>
        <fullName evidence="2">SIS domain-containing protein</fullName>
    </submittedName>
</protein>
<evidence type="ECO:0000259" key="1">
    <source>
        <dbReference type="PROSITE" id="PS51464"/>
    </source>
</evidence>